<reference evidence="3" key="1">
    <citation type="journal article" date="2014" name="Front. Microbiol.">
        <title>High frequency of phylogenetically diverse reductive dehalogenase-homologous genes in deep subseafloor sedimentary metagenomes.</title>
        <authorList>
            <person name="Kawai M."/>
            <person name="Futagami T."/>
            <person name="Toyoda A."/>
            <person name="Takaki Y."/>
            <person name="Nishi S."/>
            <person name="Hori S."/>
            <person name="Arai W."/>
            <person name="Tsubouchi T."/>
            <person name="Morono Y."/>
            <person name="Uchiyama I."/>
            <person name="Ito T."/>
            <person name="Fujiyama A."/>
            <person name="Inagaki F."/>
            <person name="Takami H."/>
        </authorList>
    </citation>
    <scope>NUCLEOTIDE SEQUENCE</scope>
    <source>
        <strain evidence="3">Expedition CK06-06</strain>
    </source>
</reference>
<accession>X1S1U2</accession>
<feature type="region of interest" description="Disordered" evidence="1">
    <location>
        <begin position="1"/>
        <end position="35"/>
    </location>
</feature>
<gene>
    <name evidence="3" type="ORF">S12H4_01352</name>
</gene>
<dbReference type="InterPro" id="IPR005021">
    <property type="entry name" value="Terminase_largesu-like"/>
</dbReference>
<dbReference type="InterPro" id="IPR046461">
    <property type="entry name" value="TerL_ATPase"/>
</dbReference>
<feature type="domain" description="Terminase large subunit-like ATPase" evidence="2">
    <location>
        <begin position="93"/>
        <end position="241"/>
    </location>
</feature>
<name>X1S1U2_9ZZZZ</name>
<organism evidence="3">
    <name type="scientific">marine sediment metagenome</name>
    <dbReference type="NCBI Taxonomy" id="412755"/>
    <lineage>
        <taxon>unclassified sequences</taxon>
        <taxon>metagenomes</taxon>
        <taxon>ecological metagenomes</taxon>
    </lineage>
</organism>
<evidence type="ECO:0000313" key="3">
    <source>
        <dbReference type="EMBL" id="GAI61769.1"/>
    </source>
</evidence>
<dbReference type="PANTHER" id="PTHR41287:SF1">
    <property type="entry name" value="PROTEIN YMFN"/>
    <property type="match status" value="1"/>
</dbReference>
<dbReference type="PANTHER" id="PTHR41287">
    <property type="match status" value="1"/>
</dbReference>
<evidence type="ECO:0000259" key="2">
    <source>
        <dbReference type="Pfam" id="PF03354"/>
    </source>
</evidence>
<proteinExistence type="predicted"/>
<dbReference type="AlphaFoldDB" id="X1S1U2"/>
<dbReference type="InterPro" id="IPR027417">
    <property type="entry name" value="P-loop_NTPase"/>
</dbReference>
<comment type="caution">
    <text evidence="3">The sequence shown here is derived from an EMBL/GenBank/DDBJ whole genome shotgun (WGS) entry which is preliminary data.</text>
</comment>
<dbReference type="EMBL" id="BARW01000261">
    <property type="protein sequence ID" value="GAI61769.1"/>
    <property type="molecule type" value="Genomic_DNA"/>
</dbReference>
<evidence type="ECO:0000256" key="1">
    <source>
        <dbReference type="SAM" id="MobiDB-lite"/>
    </source>
</evidence>
<dbReference type="Gene3D" id="3.30.420.240">
    <property type="match status" value="1"/>
</dbReference>
<dbReference type="Pfam" id="PF03354">
    <property type="entry name" value="TerL_ATPase"/>
    <property type="match status" value="1"/>
</dbReference>
<dbReference type="Gene3D" id="3.40.50.300">
    <property type="entry name" value="P-loop containing nucleotide triphosphate hydrolases"/>
    <property type="match status" value="1"/>
</dbReference>
<sequence length="527" mass="61131">MAKNTKQRTKSSYWAKTKKSKANQVNKGLKKRWKERSKTGETSLSISEYQNDIIQFAEKEIYLPEKKEQLIRLEDWEREIFTDCFYKNRPRLILVSLAKKNGKSTFSAMVLSWFLTCQEPGELYICSNSKDQSNFITYRKIVSMIKENPELNSMCRIYSDVIENINTGSILRCLSSSFRSSAGLNCLLICIDELASFDTDSLRFFFDELQLSPTYKYPLILITSTAGRSEEGILWDLIKKSKKGNTPESYFYIKQGEEANPSSFVDKKYLDSQEHMPGMRPNLFKRLHKNLWISEEESFITDEDYRACINYKLKRRPNIKIPIWVGLDVGCVSDYTAVYGVGKIDNKIFSVDHKVYIPTKTEEFQFDDVKRYLVELSKIYDLKGVYFDPWQAKSLAQDLRKENINMVELPPTPENCVAFSQCLFNLIKSRGIDFYRSEEIRLSLLHCRVIYTGRGWRITKKTGTKKIDLAVALALASYGASITPEETGMTEQDWKNLKDMNERLSRMPGIRRLSSYDPEDAPDISDF</sequence>
<protein>
    <recommendedName>
        <fullName evidence="2">Terminase large subunit-like ATPase domain-containing protein</fullName>
    </recommendedName>
</protein>